<name>A0A0D9QED5_PLAFR</name>
<feature type="compositionally biased region" description="Low complexity" evidence="1">
    <location>
        <begin position="406"/>
        <end position="420"/>
    </location>
</feature>
<feature type="region of interest" description="Disordered" evidence="1">
    <location>
        <begin position="279"/>
        <end position="435"/>
    </location>
</feature>
<dbReference type="RefSeq" id="XP_012338230.1">
    <property type="nucleotide sequence ID" value="XM_012482807.1"/>
</dbReference>
<evidence type="ECO:0000313" key="3">
    <source>
        <dbReference type="Proteomes" id="UP000054561"/>
    </source>
</evidence>
<dbReference type="VEuPathDB" id="PlasmoDB:AK88_05205"/>
<gene>
    <name evidence="2" type="ORF">AK88_05205</name>
</gene>
<dbReference type="OrthoDB" id="375150at2759"/>
<feature type="region of interest" description="Disordered" evidence="1">
    <location>
        <begin position="584"/>
        <end position="625"/>
    </location>
</feature>
<feature type="compositionally biased region" description="Polar residues" evidence="1">
    <location>
        <begin position="287"/>
        <end position="309"/>
    </location>
</feature>
<protein>
    <recommendedName>
        <fullName evidence="4">Schizont-infected cell agglutination C-terminal domain-containing protein</fullName>
    </recommendedName>
</protein>
<dbReference type="EMBL" id="KQ001743">
    <property type="protein sequence ID" value="KJP85162.1"/>
    <property type="molecule type" value="Genomic_DNA"/>
</dbReference>
<evidence type="ECO:0008006" key="4">
    <source>
        <dbReference type="Google" id="ProtNLM"/>
    </source>
</evidence>
<evidence type="ECO:0000256" key="1">
    <source>
        <dbReference type="SAM" id="MobiDB-lite"/>
    </source>
</evidence>
<keyword evidence="3" id="KW-1185">Reference proteome</keyword>
<feature type="compositionally biased region" description="Polar residues" evidence="1">
    <location>
        <begin position="584"/>
        <end position="607"/>
    </location>
</feature>
<feature type="compositionally biased region" description="Gly residues" evidence="1">
    <location>
        <begin position="493"/>
        <end position="505"/>
    </location>
</feature>
<feature type="compositionally biased region" description="Low complexity" evidence="1">
    <location>
        <begin position="383"/>
        <end position="393"/>
    </location>
</feature>
<accession>A0A0D9QED5</accession>
<proteinExistence type="predicted"/>
<feature type="region of interest" description="Disordered" evidence="1">
    <location>
        <begin position="482"/>
        <end position="508"/>
    </location>
</feature>
<feature type="compositionally biased region" description="Low complexity" evidence="1">
    <location>
        <begin position="343"/>
        <end position="365"/>
    </location>
</feature>
<dbReference type="GeneID" id="24270519"/>
<feature type="compositionally biased region" description="Gly residues" evidence="1">
    <location>
        <begin position="394"/>
        <end position="405"/>
    </location>
</feature>
<sequence length="869" mass="95181">MIVRARLVHCAEECIETWIKCKGGSASCTLCIYVSYYLQHKLWDDIAKELEAFIEHVTEKDTEGWDENCENAYYNHKTNPNGNPRRVEYAGDRIMCRLMVGALYFMNENSWPMWGGTMLVSNDDEMKEYVRCAIVNMYMEILKESSCGGGWGLWYAWYTMKKMEEGLQGGLITTGKCGNAVFKNIQTEEFDMAQKIKAWLESTRRLTDKIRGKGIESTCKKSLVELGGVTPSKHAKDEKIKLQPQEKKVIQELGEELKVKVEDVRTAAVRCAREKGACIDPSEHDASSNPENADSKATVQNSVESSTPAPSGKEGGPESSQPATKVQAKPTGTEAGENKDTTDQNQTAQAPAAAAPKAEPTQEAAHQPAPGLGHTGASGSNGSPGDTGPSGAAGPTGQGSTGTGSAGNTNPGSTGDQPPGSSGPGSTGTANSASSSKTFTRLACPASGTYDGISSCDLRLSLNAFDGGQALSGSYGLWTPSDVLDGRPAQPGHSGGPSEDGGGPHGPDLTGVVLTATTPILFFLTYVTVALLGYSLWKRTIIELHLELLHECAATEWENVKDDYLQIVVEEFAQDLMRDANGHSSSLDAPITNQGLSGHNASATVDPSTDADGKDPCPPNEDDPDPWSCMQTMQFATGPCPPHDPDPWSCMQTIQLPTHPCPPHDPDPWSCMESIQLDAEQNAHSDPDHVTSYCIHWINWIDRHKDILRDCTTQPWFLQLKAHWQQYMRQHATDDVCGYRELGEAPTPPMQKLDLWKQWVAQQHRQMSTYSEQEWFQHLLNNVEEETVPQHGQVPAVETDLNMQIVTAAADMLRVRDLPRTQLHRSPHMKTPLTAKLWMLLLASIIEECEIERSLQETELYVDEVLDKL</sequence>
<dbReference type="AlphaFoldDB" id="A0A0D9QED5"/>
<organism evidence="2 3">
    <name type="scientific">Plasmodium fragile</name>
    <dbReference type="NCBI Taxonomy" id="5857"/>
    <lineage>
        <taxon>Eukaryota</taxon>
        <taxon>Sar</taxon>
        <taxon>Alveolata</taxon>
        <taxon>Apicomplexa</taxon>
        <taxon>Aconoidasida</taxon>
        <taxon>Haemosporida</taxon>
        <taxon>Plasmodiidae</taxon>
        <taxon>Plasmodium</taxon>
        <taxon>Plasmodium (Plasmodium)</taxon>
    </lineage>
</organism>
<evidence type="ECO:0000313" key="2">
    <source>
        <dbReference type="EMBL" id="KJP85162.1"/>
    </source>
</evidence>
<reference evidence="2 3" key="1">
    <citation type="submission" date="2014-03" db="EMBL/GenBank/DDBJ databases">
        <title>The Genome Sequence of Plasmodium fragile nilgiri.</title>
        <authorList>
            <consortium name="The Broad Institute Genomics Platform"/>
            <consortium name="The Broad Institute Genome Sequencing Center for Infectious Disease"/>
            <person name="Neafsey D."/>
            <person name="Duraisingh M."/>
            <person name="Young S.K."/>
            <person name="Zeng Q."/>
            <person name="Gargeya S."/>
            <person name="Abouelleil A."/>
            <person name="Alvarado L."/>
            <person name="Chapman S.B."/>
            <person name="Gainer-Dewar J."/>
            <person name="Goldberg J."/>
            <person name="Griggs A."/>
            <person name="Gujja S."/>
            <person name="Hansen M."/>
            <person name="Howarth C."/>
            <person name="Imamovic A."/>
            <person name="Larimer J."/>
            <person name="Pearson M."/>
            <person name="Poon T.W."/>
            <person name="Priest M."/>
            <person name="Roberts A."/>
            <person name="Saif S."/>
            <person name="Shea T."/>
            <person name="Sykes S."/>
            <person name="Wortman J."/>
            <person name="Nusbaum C."/>
            <person name="Birren B."/>
        </authorList>
    </citation>
    <scope>NUCLEOTIDE SEQUENCE [LARGE SCALE GENOMIC DNA]</scope>
    <source>
        <strain evidence="3">nilgiri</strain>
    </source>
</reference>
<dbReference type="Proteomes" id="UP000054561">
    <property type="component" value="Unassembled WGS sequence"/>
</dbReference>
<dbReference type="OMA" id="GIESTCK"/>